<sequence length="86" mass="10328">MYVYLENNLLIPSKEIIIIIDYIHFMSEKNTKFYREELKKKELVDLTEKERKTVIITDNKIYISSYGKQTLMSRSNEFFNIIGGRK</sequence>
<dbReference type="Pfam" id="PF04025">
    <property type="entry name" value="RemA-like"/>
    <property type="match status" value="1"/>
</dbReference>
<accession>A0A377GZ22</accession>
<dbReference type="NCBIfam" id="NF046065">
    <property type="entry name" value="MtxRegRemB"/>
    <property type="match status" value="1"/>
</dbReference>
<dbReference type="Proteomes" id="UP000255328">
    <property type="component" value="Unassembled WGS sequence"/>
</dbReference>
<keyword evidence="2" id="KW-1185">Reference proteome</keyword>
<dbReference type="InterPro" id="IPR007169">
    <property type="entry name" value="RemA-like"/>
</dbReference>
<evidence type="ECO:0000313" key="1">
    <source>
        <dbReference type="EMBL" id="STO32240.1"/>
    </source>
</evidence>
<dbReference type="EMBL" id="UGGU01000003">
    <property type="protein sequence ID" value="STO32240.1"/>
    <property type="molecule type" value="Genomic_DNA"/>
</dbReference>
<proteinExistence type="predicted"/>
<reference evidence="1 2" key="1">
    <citation type="submission" date="2018-06" db="EMBL/GenBank/DDBJ databases">
        <authorList>
            <consortium name="Pathogen Informatics"/>
            <person name="Doyle S."/>
        </authorList>
    </citation>
    <scope>NUCLEOTIDE SEQUENCE [LARGE SCALE GENOMIC DNA]</scope>
    <source>
        <strain evidence="1 2">NCTC10723</strain>
    </source>
</reference>
<dbReference type="OrthoDB" id="88917at2"/>
<organism evidence="1 2">
    <name type="scientific">Fusobacterium necrogenes</name>
    <dbReference type="NCBI Taxonomy" id="858"/>
    <lineage>
        <taxon>Bacteria</taxon>
        <taxon>Fusobacteriati</taxon>
        <taxon>Fusobacteriota</taxon>
        <taxon>Fusobacteriia</taxon>
        <taxon>Fusobacteriales</taxon>
        <taxon>Fusobacteriaceae</taxon>
        <taxon>Fusobacterium</taxon>
    </lineage>
</organism>
<protein>
    <recommendedName>
        <fullName evidence="3">DUF370 domain-containing protein</fullName>
    </recommendedName>
</protein>
<evidence type="ECO:0000313" key="2">
    <source>
        <dbReference type="Proteomes" id="UP000255328"/>
    </source>
</evidence>
<dbReference type="RefSeq" id="WP_115271199.1">
    <property type="nucleotide sequence ID" value="NZ_CASFEE010000019.1"/>
</dbReference>
<evidence type="ECO:0008006" key="3">
    <source>
        <dbReference type="Google" id="ProtNLM"/>
    </source>
</evidence>
<gene>
    <name evidence="1" type="ORF">NCTC10723_01733</name>
</gene>
<name>A0A377GZ22_9FUSO</name>
<dbReference type="AlphaFoldDB" id="A0A377GZ22"/>